<reference evidence="1" key="1">
    <citation type="journal article" date="2014" name="Int. J. Syst. Evol. Microbiol.">
        <title>Complete genome sequence of Corynebacterium casei LMG S-19264T (=DSM 44701T), isolated from a smear-ripened cheese.</title>
        <authorList>
            <consortium name="US DOE Joint Genome Institute (JGI-PGF)"/>
            <person name="Walter F."/>
            <person name="Albersmeier A."/>
            <person name="Kalinowski J."/>
            <person name="Ruckert C."/>
        </authorList>
    </citation>
    <scope>NUCLEOTIDE SEQUENCE</scope>
    <source>
        <strain evidence="1">JCM 12580</strain>
    </source>
</reference>
<dbReference type="Proteomes" id="UP000658382">
    <property type="component" value="Unassembled WGS sequence"/>
</dbReference>
<dbReference type="AlphaFoldDB" id="A0A917V134"/>
<dbReference type="RefSeq" id="WP_188634102.1">
    <property type="nucleotide sequence ID" value="NZ_BMNQ01000070.1"/>
</dbReference>
<accession>A0A917V134</accession>
<gene>
    <name evidence="1" type="ORF">GCM10007063_31860</name>
</gene>
<evidence type="ECO:0000313" key="2">
    <source>
        <dbReference type="Proteomes" id="UP000658382"/>
    </source>
</evidence>
<name>A0A917V134_9BACI</name>
<sequence>MDGYQIVLAEKDGTVADFESRIIRQYEQEARIGRGGIWLKLAEQYYEDKLLLSKYPYPEYLNIAYHDATPPVVKEIFRNNTIEPLYRWGRQFGITGNHRVLYTIHNYHRVVLLHYFNKQYNGDIITSDIEKAEKAYRNFCLVDPSFYPYWKE</sequence>
<keyword evidence="2" id="KW-1185">Reference proteome</keyword>
<proteinExistence type="predicted"/>
<protein>
    <submittedName>
        <fullName evidence="1">Uncharacterized protein</fullName>
    </submittedName>
</protein>
<comment type="caution">
    <text evidence="1">The sequence shown here is derived from an EMBL/GenBank/DDBJ whole genome shotgun (WGS) entry which is preliminary data.</text>
</comment>
<dbReference type="EMBL" id="BMNQ01000070">
    <property type="protein sequence ID" value="GGK06927.1"/>
    <property type="molecule type" value="Genomic_DNA"/>
</dbReference>
<reference evidence="1" key="2">
    <citation type="submission" date="2020-09" db="EMBL/GenBank/DDBJ databases">
        <authorList>
            <person name="Sun Q."/>
            <person name="Ohkuma M."/>
        </authorList>
    </citation>
    <scope>NUCLEOTIDE SEQUENCE</scope>
    <source>
        <strain evidence="1">JCM 12580</strain>
    </source>
</reference>
<organism evidence="1 2">
    <name type="scientific">Lentibacillus kapialis</name>
    <dbReference type="NCBI Taxonomy" id="340214"/>
    <lineage>
        <taxon>Bacteria</taxon>
        <taxon>Bacillati</taxon>
        <taxon>Bacillota</taxon>
        <taxon>Bacilli</taxon>
        <taxon>Bacillales</taxon>
        <taxon>Bacillaceae</taxon>
        <taxon>Lentibacillus</taxon>
    </lineage>
</organism>
<evidence type="ECO:0000313" key="1">
    <source>
        <dbReference type="EMBL" id="GGK06927.1"/>
    </source>
</evidence>